<dbReference type="Proteomes" id="UP000186535">
    <property type="component" value="Unassembled WGS sequence"/>
</dbReference>
<keyword evidence="1" id="KW-0732">Signal</keyword>
<name>A0A1C4ADH4_BACCE</name>
<dbReference type="PROSITE" id="PS51272">
    <property type="entry name" value="SLH"/>
    <property type="match status" value="3"/>
</dbReference>
<evidence type="ECO:0000313" key="3">
    <source>
        <dbReference type="EMBL" id="OKA33894.1"/>
    </source>
</evidence>
<dbReference type="InterPro" id="IPR001119">
    <property type="entry name" value="SLH_dom"/>
</dbReference>
<evidence type="ECO:0000313" key="4">
    <source>
        <dbReference type="Proteomes" id="UP000186535"/>
    </source>
</evidence>
<accession>A0A1C4ADH4</accession>
<dbReference type="AlphaFoldDB" id="A0A1C4ADH4"/>
<dbReference type="PANTHER" id="PTHR43308:SF1">
    <property type="entry name" value="OUTER MEMBRANE PROTEIN ALPHA"/>
    <property type="match status" value="1"/>
</dbReference>
<evidence type="ECO:0000256" key="1">
    <source>
        <dbReference type="ARBA" id="ARBA00022729"/>
    </source>
</evidence>
<gene>
    <name evidence="3" type="ORF">BJR07_26015</name>
</gene>
<sequence length="379" mass="42260">MNFKQLILAGTVIASTTLTPLTNVQAENKLGFKDVPENHWSYQAIMDLKEKNIVAGYGNGMFGFGDNITRGQVARLIYAYLKPVDELNTQNPFTDIEEHMFKKEILALNKAGIMNGFGNGEFGPDNVLTREQLAVVLTKAFNFKATSTTTFKDVDKNYWATNAISALQENKIAAGTGDNMFEPKSIVTREQYAQFLYNAIIKSEKPEKEPESKPTVIPQELADELLYYHEGWMDSSSVLKKSISKEAQNLITEINAKHNAELKYIGIGGPRSEVVLFSPVLEGIPEFNGNFTVEGDNESNFTVNFVIDRGQGKKALVELGKKWITMINPNLDLSTEIDNIVASNTRTGNFDINKNNLKIEISLEKQNSSSDLMSVKIHK</sequence>
<feature type="domain" description="SLH" evidence="2">
    <location>
        <begin position="28"/>
        <end position="91"/>
    </location>
</feature>
<dbReference type="RefSeq" id="WP_073518975.1">
    <property type="nucleotide sequence ID" value="NZ_MPOM01000009.1"/>
</dbReference>
<reference evidence="3 4" key="1">
    <citation type="submission" date="2016-11" db="EMBL/GenBank/DDBJ databases">
        <title>Identification of Bacillus cereus isolated from egg-white.</title>
        <authorList>
            <person name="Soni A."/>
            <person name="Oey I."/>
            <person name="Silcock P."/>
            <person name="Bremer P."/>
        </authorList>
    </citation>
    <scope>NUCLEOTIDE SEQUENCE [LARGE SCALE GENOMIC DNA]</scope>
    <source>
        <strain evidence="3 4">NZAS03</strain>
    </source>
</reference>
<proteinExistence type="predicted"/>
<dbReference type="InterPro" id="IPR051465">
    <property type="entry name" value="Cell_Envelope_Struct_Comp"/>
</dbReference>
<feature type="domain" description="SLH" evidence="2">
    <location>
        <begin position="147"/>
        <end position="210"/>
    </location>
</feature>
<dbReference type="EMBL" id="MPON01000011">
    <property type="protein sequence ID" value="OKA33894.1"/>
    <property type="molecule type" value="Genomic_DNA"/>
</dbReference>
<dbReference type="PANTHER" id="PTHR43308">
    <property type="entry name" value="OUTER MEMBRANE PROTEIN ALPHA-RELATED"/>
    <property type="match status" value="1"/>
</dbReference>
<organism evidence="3 4">
    <name type="scientific">Bacillus cereus</name>
    <dbReference type="NCBI Taxonomy" id="1396"/>
    <lineage>
        <taxon>Bacteria</taxon>
        <taxon>Bacillati</taxon>
        <taxon>Bacillota</taxon>
        <taxon>Bacilli</taxon>
        <taxon>Bacillales</taxon>
        <taxon>Bacillaceae</taxon>
        <taxon>Bacillus</taxon>
        <taxon>Bacillus cereus group</taxon>
    </lineage>
</organism>
<dbReference type="Pfam" id="PF00395">
    <property type="entry name" value="SLH"/>
    <property type="match status" value="3"/>
</dbReference>
<comment type="caution">
    <text evidence="3">The sequence shown here is derived from an EMBL/GenBank/DDBJ whole genome shotgun (WGS) entry which is preliminary data.</text>
</comment>
<feature type="domain" description="SLH" evidence="2">
    <location>
        <begin position="92"/>
        <end position="146"/>
    </location>
</feature>
<evidence type="ECO:0000259" key="2">
    <source>
        <dbReference type="PROSITE" id="PS51272"/>
    </source>
</evidence>
<protein>
    <submittedName>
        <fullName evidence="3">S-layer protein</fullName>
    </submittedName>
</protein>